<name>A0AAU7YNU0_9PHYC</name>
<accession>A0AAU7YNU0</accession>
<evidence type="ECO:0008006" key="3">
    <source>
        <dbReference type="Google" id="ProtNLM"/>
    </source>
</evidence>
<evidence type="ECO:0000313" key="2">
    <source>
        <dbReference type="EMBL" id="XCA47454.1"/>
    </source>
</evidence>
<proteinExistence type="predicted"/>
<feature type="region of interest" description="Disordered" evidence="1">
    <location>
        <begin position="74"/>
        <end position="96"/>
    </location>
</feature>
<organism evidence="2">
    <name type="scientific">Micromonas commoda virus</name>
    <dbReference type="NCBI Taxonomy" id="3057169"/>
    <lineage>
        <taxon>Viruses</taxon>
        <taxon>Varidnaviria</taxon>
        <taxon>Bamfordvirae</taxon>
        <taxon>Nucleocytoviricota</taxon>
        <taxon>Megaviricetes</taxon>
        <taxon>Algavirales</taxon>
        <taxon>Phycodnaviridae</taxon>
    </lineage>
</organism>
<protein>
    <recommendedName>
        <fullName evidence="3">Transcription factor CBF/NF-Y/archaeal histone domain-containing protein</fullName>
    </recommendedName>
</protein>
<dbReference type="EMBL" id="PP911589">
    <property type="protein sequence ID" value="XCA47454.1"/>
    <property type="molecule type" value="Genomic_DNA"/>
</dbReference>
<evidence type="ECO:0000256" key="1">
    <source>
        <dbReference type="SAM" id="MobiDB-lite"/>
    </source>
</evidence>
<sequence>MEAAEKLSSQMVESAINIMQPVMEHAVVLSGQYAKACGRNTILAKDMEYCLKYCAMHTVGQQIGSYFPEIYEDEESDDEEEIETVDESEEPPFVPYSGSEELYMKINEAYDAWEGWKPTNPSEEMIKNAIDSNGHIASPGMDDF</sequence>
<reference evidence="2" key="1">
    <citation type="submission" date="2024-06" db="EMBL/GenBank/DDBJ databases">
        <title>Evidence of context-dependent and transient costs of resisting viral infection in isolates of the marine microalga Micromonas sp. (class Mamiellophyceae).</title>
        <authorList>
            <person name="Bedi de Silva A."/>
            <person name="Schvarcz C.R."/>
            <person name="Steward G.R."/>
            <person name="Edwards K.F."/>
        </authorList>
    </citation>
    <scope>NUCLEOTIDE SEQUENCE</scope>
    <source>
        <strain evidence="2">McV-KB2</strain>
    </source>
</reference>
<feature type="compositionally biased region" description="Acidic residues" evidence="1">
    <location>
        <begin position="74"/>
        <end position="90"/>
    </location>
</feature>